<proteinExistence type="predicted"/>
<dbReference type="AlphaFoldDB" id="A0AAV1BGX9"/>
<evidence type="ECO:0000313" key="2">
    <source>
        <dbReference type="EMBL" id="CAI8807579.1"/>
    </source>
</evidence>
<organism evidence="2 3">
    <name type="scientific">Pseudomonas syringae pv. tomato</name>
    <dbReference type="NCBI Taxonomy" id="323"/>
    <lineage>
        <taxon>Bacteria</taxon>
        <taxon>Pseudomonadati</taxon>
        <taxon>Pseudomonadota</taxon>
        <taxon>Gammaproteobacteria</taxon>
        <taxon>Pseudomonadales</taxon>
        <taxon>Pseudomonadaceae</taxon>
        <taxon>Pseudomonas</taxon>
    </lineage>
</organism>
<sequence length="95" mass="10604">MNIHAIYLSTFLMISGTAAGAAACIFLGLYRVNKGDPEKARKALATYHYVSRDMNCNPGEIDHILTDHYTGYFRKFIYSLGSCVLCISAATYILW</sequence>
<feature type="transmembrane region" description="Helical" evidence="1">
    <location>
        <begin position="76"/>
        <end position="94"/>
    </location>
</feature>
<dbReference type="EMBL" id="OX458335">
    <property type="protein sequence ID" value="CAI8807579.1"/>
    <property type="molecule type" value="Genomic_DNA"/>
</dbReference>
<accession>A0AAV1BGX9</accession>
<feature type="transmembrane region" description="Helical" evidence="1">
    <location>
        <begin position="6"/>
        <end position="32"/>
    </location>
</feature>
<keyword evidence="1" id="KW-0812">Transmembrane</keyword>
<name>A0AAV1BGX9_PSEUB</name>
<keyword evidence="1" id="KW-1133">Transmembrane helix</keyword>
<evidence type="ECO:0000256" key="1">
    <source>
        <dbReference type="SAM" id="Phobius"/>
    </source>
</evidence>
<reference evidence="2" key="1">
    <citation type="submission" date="2023-03" db="EMBL/GenBank/DDBJ databases">
        <authorList>
            <person name="Pothier F. J."/>
        </authorList>
    </citation>
    <scope>NUCLEOTIDE SEQUENCE</scope>
    <source>
        <strain evidence="2">DAPP-PG 215</strain>
    </source>
</reference>
<evidence type="ECO:0000313" key="3">
    <source>
        <dbReference type="Proteomes" id="UP001177000"/>
    </source>
</evidence>
<keyword evidence="1" id="KW-0472">Membrane</keyword>
<gene>
    <name evidence="2" type="ORF">DAPPPG215_08550</name>
</gene>
<protein>
    <submittedName>
        <fullName evidence="2">Formate/nitrite transporter</fullName>
    </submittedName>
</protein>
<dbReference type="Proteomes" id="UP001177000">
    <property type="component" value="Chromosome"/>
</dbReference>